<evidence type="ECO:0000259" key="5">
    <source>
        <dbReference type="PROSITE" id="PS51192"/>
    </source>
</evidence>
<dbReference type="InterPro" id="IPR001650">
    <property type="entry name" value="Helicase_C-like"/>
</dbReference>
<feature type="compositionally biased region" description="Basic and acidic residues" evidence="4">
    <location>
        <begin position="1234"/>
        <end position="1245"/>
    </location>
</feature>
<evidence type="ECO:0000313" key="7">
    <source>
        <dbReference type="EMBL" id="PPQ80312.1"/>
    </source>
</evidence>
<dbReference type="Gene3D" id="3.40.50.10810">
    <property type="entry name" value="Tandem AAA-ATPase domain"/>
    <property type="match status" value="1"/>
</dbReference>
<feature type="compositionally biased region" description="Acidic residues" evidence="4">
    <location>
        <begin position="1152"/>
        <end position="1169"/>
    </location>
</feature>
<keyword evidence="3" id="KW-0067">ATP-binding</keyword>
<evidence type="ECO:0000256" key="4">
    <source>
        <dbReference type="SAM" id="MobiDB-lite"/>
    </source>
</evidence>
<feature type="compositionally biased region" description="Low complexity" evidence="4">
    <location>
        <begin position="1315"/>
        <end position="1328"/>
    </location>
</feature>
<feature type="compositionally biased region" description="Basic and acidic residues" evidence="4">
    <location>
        <begin position="1105"/>
        <end position="1131"/>
    </location>
</feature>
<feature type="compositionally biased region" description="Basic and acidic residues" evidence="4">
    <location>
        <begin position="1075"/>
        <end position="1094"/>
    </location>
</feature>
<dbReference type="GO" id="GO:0005634">
    <property type="term" value="C:nucleus"/>
    <property type="evidence" value="ECO:0007669"/>
    <property type="project" value="TreeGrafter"/>
</dbReference>
<comment type="caution">
    <text evidence="7">The sequence shown here is derived from an EMBL/GenBank/DDBJ whole genome shotgun (WGS) entry which is preliminary data.</text>
</comment>
<dbReference type="Pfam" id="PF00176">
    <property type="entry name" value="SNF2-rel_dom"/>
    <property type="match status" value="1"/>
</dbReference>
<dbReference type="InParanoid" id="A0A409WP89"/>
<feature type="compositionally biased region" description="Basic and acidic residues" evidence="4">
    <location>
        <begin position="1253"/>
        <end position="1264"/>
    </location>
</feature>
<evidence type="ECO:0008006" key="9">
    <source>
        <dbReference type="Google" id="ProtNLM"/>
    </source>
</evidence>
<dbReference type="STRING" id="231916.A0A409WP89"/>
<keyword evidence="1" id="KW-0547">Nucleotide-binding</keyword>
<name>A0A409WP89_9AGAR</name>
<keyword evidence="8" id="KW-1185">Reference proteome</keyword>
<dbReference type="Gene3D" id="3.40.50.300">
    <property type="entry name" value="P-loop containing nucleotide triphosphate hydrolases"/>
    <property type="match status" value="1"/>
</dbReference>
<evidence type="ECO:0000256" key="2">
    <source>
        <dbReference type="ARBA" id="ARBA00022801"/>
    </source>
</evidence>
<dbReference type="PANTHER" id="PTHR45626">
    <property type="entry name" value="TRANSCRIPTION TERMINATION FACTOR 2-RELATED"/>
    <property type="match status" value="1"/>
</dbReference>
<dbReference type="SUPFAM" id="SSF52540">
    <property type="entry name" value="P-loop containing nucleoside triphosphate hydrolases"/>
    <property type="match status" value="2"/>
</dbReference>
<dbReference type="InterPro" id="IPR049730">
    <property type="entry name" value="SNF2/RAD54-like_C"/>
</dbReference>
<feature type="compositionally biased region" description="Basic and acidic residues" evidence="4">
    <location>
        <begin position="1027"/>
        <end position="1068"/>
    </location>
</feature>
<gene>
    <name evidence="7" type="ORF">CVT26_008278</name>
</gene>
<dbReference type="InterPro" id="IPR014001">
    <property type="entry name" value="Helicase_ATP-bd"/>
</dbReference>
<reference evidence="7 8" key="1">
    <citation type="journal article" date="2018" name="Evol. Lett.">
        <title>Horizontal gene cluster transfer increased hallucinogenic mushroom diversity.</title>
        <authorList>
            <person name="Reynolds H.T."/>
            <person name="Vijayakumar V."/>
            <person name="Gluck-Thaler E."/>
            <person name="Korotkin H.B."/>
            <person name="Matheny P.B."/>
            <person name="Slot J.C."/>
        </authorList>
    </citation>
    <scope>NUCLEOTIDE SEQUENCE [LARGE SCALE GENOMIC DNA]</scope>
    <source>
        <strain evidence="7 8">SRW20</strain>
    </source>
</reference>
<dbReference type="InterPro" id="IPR050628">
    <property type="entry name" value="SNF2_RAD54_helicase_TF"/>
</dbReference>
<feature type="domain" description="Helicase C-terminal" evidence="6">
    <location>
        <begin position="832"/>
        <end position="982"/>
    </location>
</feature>
<dbReference type="PROSITE" id="PS51194">
    <property type="entry name" value="HELICASE_CTER"/>
    <property type="match status" value="1"/>
</dbReference>
<feature type="compositionally biased region" description="Acidic residues" evidence="4">
    <location>
        <begin position="989"/>
        <end position="999"/>
    </location>
</feature>
<dbReference type="EMBL" id="NHYE01004958">
    <property type="protein sequence ID" value="PPQ80312.1"/>
    <property type="molecule type" value="Genomic_DNA"/>
</dbReference>
<sequence>MVNPTIHAALTQMYFDDPETHPPWDLPEWQAITGIKHGLFPDDDALLPKGWTRETANFIESYFDQFDKKPTEEAKASFSSARKNASQVPGRQLWRDFVTKKWKTWGLHAKIAGVLATESLHPLTLALSSKSQSIEKLPRSADYIHTAVDPVGRVIFGAEALDQHGRVKMELRRSLHALIYRTWLNLKNQVVRSKDRIAVLEKNTKDALEALNKDTPTSADMKAVIIKLARWKILAESLQVPEYLDRVAEIDAQVQDLMLQVSPGLSVVEPLPKPAESRVSTTSAQVLASDKDINDVTALYLDLFNTPAVADSVSLQDQHPSIGISLADVECGDLGVEVEAKMSPQELSKSLGFRNGLPVLFNSHRHKGGLSAWDPDNSHMFTPTLAHMNPEMEPFQLHWHQLAGVHAIIRMNFTPTPTAVDTHGVLIADEVGLGKTFQAATLIAFLSELAMRHKLEAGPPPIISSAPWLGNDKVLPALPHLIVVPGTLLAQWESELKTLYKCNAFGIFIYGTGKAKRKAFWAPDGPFAMSNQHTHRIIVASHSALQQDFSSIYLWTKPQSSEVPWNDPIQMPGFASNVSTTLYGQRYLSVTIDEAHAFRNAGAKHTAVLTLLKSALMRVIMTATPLQTSTKDIAAMGRLVGIPYFLSKEAFEAEKNDVSIIRQAKRNADDEEAGEQAVRACQVAAAQRMRAHFVGRIIRRGVSSLNWLGEPLVSLPPCINVFLVVKPTAREMEIITELADQIKAHVSASNGVLMIVSRAFYIEHRMAVGYARLSLEEKIPTFESLPQWKEKMSTKMDTCARICQHLLSRDDAPEPLIVDGQLVLPPLPDLPEGEEPQQTVKIIISQEFPSLSPLLRNVLELYGLRNLAIDGGMNYPRRSKTVRKFTTDPKERILIMSSIGGYGLNLTCACIVILLDQHWSSQDEVQTIGRAHRQGQKRTVQVYHILADETADIVLASLASGKRDMMEGFLSQDRGQEMLNLLSGNIVPTDDDDDKDESDSQQRPSKPKRKASKKRTKVTPAADNENDAQRDIQADDEMRQDVDPEKGKGKDVDPEKEKDEDAKSKEAEVNAVPGKEADVHHDGGEKEKEDKVGPETEGPDIDPSPAKDTDVDRERALEPSSESDRDQRQEVDQEQGQEPVEFVKESHQQQSEPEDEQDRDDSMVYDDSENGGLDPPGDTTSNSDYSMRRPGDSDDEMSSPSSNVRLNPFNLPSTPPRRPEFRRPLPQSANSPDVRPDSKRIRIVEYDSSPAKLVEDLCNQKEPFESPSPSSPPIRSQALPSMEPLLPPITLETRQRERQESASGVVSQVKRPFLSQPVPQRSRVVPQVASSTTSASQPIRFGLSSNTAKVAERASSTSAPQSISAALTQRGSKKLALVPQNRKPTVFRPQRDDDFLSPPRASTSTKNPYGRKKGRD</sequence>
<feature type="compositionally biased region" description="Polar residues" evidence="4">
    <location>
        <begin position="1329"/>
        <end position="1370"/>
    </location>
</feature>
<dbReference type="SMART" id="SM00487">
    <property type="entry name" value="DEXDc"/>
    <property type="match status" value="1"/>
</dbReference>
<dbReference type="InterPro" id="IPR038718">
    <property type="entry name" value="SNF2-like_sf"/>
</dbReference>
<dbReference type="GO" id="GO:0006281">
    <property type="term" value="P:DNA repair"/>
    <property type="evidence" value="ECO:0007669"/>
    <property type="project" value="TreeGrafter"/>
</dbReference>
<evidence type="ECO:0000313" key="8">
    <source>
        <dbReference type="Proteomes" id="UP000284706"/>
    </source>
</evidence>
<dbReference type="GO" id="GO:0005524">
    <property type="term" value="F:ATP binding"/>
    <property type="evidence" value="ECO:0007669"/>
    <property type="project" value="UniProtKB-KW"/>
</dbReference>
<dbReference type="OrthoDB" id="3270319at2759"/>
<evidence type="ECO:0000256" key="1">
    <source>
        <dbReference type="ARBA" id="ARBA00022741"/>
    </source>
</evidence>
<dbReference type="PROSITE" id="PS51192">
    <property type="entry name" value="HELICASE_ATP_BIND_1"/>
    <property type="match status" value="1"/>
</dbReference>
<feature type="region of interest" description="Disordered" evidence="4">
    <location>
        <begin position="984"/>
        <end position="1416"/>
    </location>
</feature>
<organism evidence="7 8">
    <name type="scientific">Gymnopilus dilepis</name>
    <dbReference type="NCBI Taxonomy" id="231916"/>
    <lineage>
        <taxon>Eukaryota</taxon>
        <taxon>Fungi</taxon>
        <taxon>Dikarya</taxon>
        <taxon>Basidiomycota</taxon>
        <taxon>Agaricomycotina</taxon>
        <taxon>Agaricomycetes</taxon>
        <taxon>Agaricomycetidae</taxon>
        <taxon>Agaricales</taxon>
        <taxon>Agaricineae</taxon>
        <taxon>Hymenogastraceae</taxon>
        <taxon>Gymnopilus</taxon>
    </lineage>
</organism>
<dbReference type="GO" id="GO:0016787">
    <property type="term" value="F:hydrolase activity"/>
    <property type="evidence" value="ECO:0007669"/>
    <property type="project" value="UniProtKB-KW"/>
</dbReference>
<dbReference type="InterPro" id="IPR000330">
    <property type="entry name" value="SNF2_N"/>
</dbReference>
<dbReference type="InterPro" id="IPR027417">
    <property type="entry name" value="P-loop_NTPase"/>
</dbReference>
<dbReference type="SMART" id="SM00490">
    <property type="entry name" value="HELICc"/>
    <property type="match status" value="1"/>
</dbReference>
<dbReference type="Proteomes" id="UP000284706">
    <property type="component" value="Unassembled WGS sequence"/>
</dbReference>
<proteinExistence type="predicted"/>
<accession>A0A409WP89</accession>
<evidence type="ECO:0000259" key="6">
    <source>
        <dbReference type="PROSITE" id="PS51194"/>
    </source>
</evidence>
<keyword evidence="2" id="KW-0378">Hydrolase</keyword>
<feature type="compositionally biased region" description="Basic residues" evidence="4">
    <location>
        <begin position="1005"/>
        <end position="1017"/>
    </location>
</feature>
<feature type="domain" description="Helicase ATP-binding" evidence="5">
    <location>
        <begin position="416"/>
        <end position="643"/>
    </location>
</feature>
<evidence type="ECO:0000256" key="3">
    <source>
        <dbReference type="ARBA" id="ARBA00022840"/>
    </source>
</evidence>
<protein>
    <recommendedName>
        <fullName evidence="9">Helicase C-terminal domain-containing protein</fullName>
    </recommendedName>
</protein>
<dbReference type="Pfam" id="PF00271">
    <property type="entry name" value="Helicase_C"/>
    <property type="match status" value="1"/>
</dbReference>
<dbReference type="GO" id="GO:0008094">
    <property type="term" value="F:ATP-dependent activity, acting on DNA"/>
    <property type="evidence" value="ECO:0007669"/>
    <property type="project" value="TreeGrafter"/>
</dbReference>
<dbReference type="CDD" id="cd18793">
    <property type="entry name" value="SF2_C_SNF"/>
    <property type="match status" value="1"/>
</dbReference>